<dbReference type="InterPro" id="IPR013083">
    <property type="entry name" value="Znf_RING/FYVE/PHD"/>
</dbReference>
<dbReference type="Gene3D" id="3.30.40.10">
    <property type="entry name" value="Zinc/RING finger domain, C3HC4 (zinc finger)"/>
    <property type="match status" value="1"/>
</dbReference>
<dbReference type="Pfam" id="PF00630">
    <property type="entry name" value="Filamin"/>
    <property type="match status" value="1"/>
</dbReference>
<organism evidence="10 11">
    <name type="scientific">Paragonimus westermani</name>
    <dbReference type="NCBI Taxonomy" id="34504"/>
    <lineage>
        <taxon>Eukaryota</taxon>
        <taxon>Metazoa</taxon>
        <taxon>Spiralia</taxon>
        <taxon>Lophotrochozoa</taxon>
        <taxon>Platyhelminthes</taxon>
        <taxon>Trematoda</taxon>
        <taxon>Digenea</taxon>
        <taxon>Plagiorchiida</taxon>
        <taxon>Troglotremata</taxon>
        <taxon>Troglotrematidae</taxon>
        <taxon>Paragonimus</taxon>
    </lineage>
</organism>
<reference evidence="10 11" key="1">
    <citation type="submission" date="2019-07" db="EMBL/GenBank/DDBJ databases">
        <title>Annotation for the trematode Paragonimus westermani.</title>
        <authorList>
            <person name="Choi Y.-J."/>
        </authorList>
    </citation>
    <scope>NUCLEOTIDE SEQUENCE [LARGE SCALE GENOMIC DNA]</scope>
    <source>
        <strain evidence="10">180907_Pwestermani</strain>
    </source>
</reference>
<evidence type="ECO:0000256" key="7">
    <source>
        <dbReference type="PROSITE-ProRule" id="PRU00175"/>
    </source>
</evidence>
<dbReference type="SUPFAM" id="SSF101898">
    <property type="entry name" value="NHL repeat"/>
    <property type="match status" value="1"/>
</dbReference>
<dbReference type="SUPFAM" id="SSF81296">
    <property type="entry name" value="E set domains"/>
    <property type="match status" value="1"/>
</dbReference>
<dbReference type="Gene3D" id="2.130.10.10">
    <property type="entry name" value="YVTN repeat-like/Quinoprotein amine dehydrogenase"/>
    <property type="match status" value="1"/>
</dbReference>
<evidence type="ECO:0000256" key="8">
    <source>
        <dbReference type="SAM" id="MobiDB-lite"/>
    </source>
</evidence>
<feature type="compositionally biased region" description="Polar residues" evidence="8">
    <location>
        <begin position="336"/>
        <end position="346"/>
    </location>
</feature>
<evidence type="ECO:0000259" key="9">
    <source>
        <dbReference type="PROSITE" id="PS50089"/>
    </source>
</evidence>
<dbReference type="OrthoDB" id="252722at2759"/>
<feature type="region of interest" description="Disordered" evidence="8">
    <location>
        <begin position="336"/>
        <end position="364"/>
    </location>
</feature>
<keyword evidence="5" id="KW-0862">Zinc</keyword>
<keyword evidence="4 7" id="KW-0863">Zinc-finger</keyword>
<feature type="compositionally biased region" description="Polar residues" evidence="8">
    <location>
        <begin position="353"/>
        <end position="364"/>
    </location>
</feature>
<name>A0A8T0CYC2_9TREM</name>
<dbReference type="InterPro" id="IPR001298">
    <property type="entry name" value="Filamin/ABP280_rpt"/>
</dbReference>
<dbReference type="CDD" id="cd16579">
    <property type="entry name" value="RING-HC_PML_C-V"/>
    <property type="match status" value="1"/>
</dbReference>
<keyword evidence="2" id="KW-0479">Metal-binding</keyword>
<dbReference type="PROSITE" id="PS00518">
    <property type="entry name" value="ZF_RING_1"/>
    <property type="match status" value="1"/>
</dbReference>
<proteinExistence type="inferred from homology"/>
<dbReference type="EMBL" id="JTDF01022328">
    <property type="protein sequence ID" value="KAF8560650.1"/>
    <property type="molecule type" value="Genomic_DNA"/>
</dbReference>
<dbReference type="InterPro" id="IPR014756">
    <property type="entry name" value="Ig_E-set"/>
</dbReference>
<dbReference type="Gene3D" id="2.60.40.10">
    <property type="entry name" value="Immunoglobulins"/>
    <property type="match status" value="1"/>
</dbReference>
<dbReference type="PANTHER" id="PTHR25462:SF285">
    <property type="entry name" value="RING-TYPE DOMAIN-CONTAINING PROTEIN"/>
    <property type="match status" value="1"/>
</dbReference>
<gene>
    <name evidence="10" type="ORF">P879_05542</name>
</gene>
<dbReference type="PROSITE" id="PS50089">
    <property type="entry name" value="ZF_RING_2"/>
    <property type="match status" value="1"/>
</dbReference>
<feature type="region of interest" description="Disordered" evidence="8">
    <location>
        <begin position="665"/>
        <end position="692"/>
    </location>
</feature>
<evidence type="ECO:0000313" key="11">
    <source>
        <dbReference type="Proteomes" id="UP000699462"/>
    </source>
</evidence>
<sequence>MASRLVETVMINVDDFADSFLTCGTCFTGYDTRERAAKLLPCSHTVCRSCLDRILETQMQSDSFRCPICRETIAVPAGGARSFPPAFIVNQLLDLIATQRRDIVPKCRLHPNQELLFCETCDVVFCTECRDRTHGSAISNGSCTSLTVCDSQQHQPLEDSTNVPSSSSALNHNVITFNVAIKRCTEIMLYKMHLCVQELDHAQDAVSAELERLTVNKNACIEAINSKFAELIALVDRRQAELLDMVKRLADDKHRALTDQLTLIESEREAVRRECNSIKGVLDVRCISKTISYLNDKLDSVTSLTEPRENAFLRYQDGAPDFRSHRNARRIKTALRSTPQPSTTDQVLLGTPHRNQTDAFGTDSRPSPITCISARSDSNFSCTDSSLIDIARCLAAFGRILVSTTYPALCTIRLPSQLVVHLTAKSTIRAVDYHGRPQCTGSADPIEVMLTDSDGRSVPVELFDMGDGTYDLLLRPVTAGLHQLSVRILSRPIRGSPFQLLVRRAQQREWCFSEGADGRGLIQPFAVAYGPYPQSESVADSTPTSFIYLLDTGNSRLLVINPTTGCLHATLYGTPLTGQAATGIAWAPEGLWIVNWRTKQVYLLDPRTDQVIRSIHSSQFVEPTSACRCPLTGRLYVADNGAGCVFWCDPITGTTQPFVGAGVRREAEPTPPTSPITRTPSPCLSVQENDSHPLVKLPRSESRSFRRVTGICATDNGELILSTGSTIRIFSRDGAQLTTLSTPIFSRENVPCGSTRITTTLPSRATSSTAAYLDRSSASSTLTLNTNCAVRPAVSPTADRHSLCTPGSAQHSAAFPTRGQFGGVVVARLSDDALEWFDSLGVCLLASYSDRQRSGVVVWPQFAWSSCTAQPSVTGNGSDVLCDRPFEDSCLPYLVETDPGLRRLAGLIALSDCRHLVVVDQGAQSLCRLRYA</sequence>
<dbReference type="InterPro" id="IPR017907">
    <property type="entry name" value="Znf_RING_CS"/>
</dbReference>
<dbReference type="InterPro" id="IPR047153">
    <property type="entry name" value="TRIM45/56/19-like"/>
</dbReference>
<keyword evidence="3" id="KW-0677">Repeat</keyword>
<evidence type="ECO:0000256" key="5">
    <source>
        <dbReference type="ARBA" id="ARBA00022833"/>
    </source>
</evidence>
<dbReference type="SUPFAM" id="SSF57850">
    <property type="entry name" value="RING/U-box"/>
    <property type="match status" value="1"/>
</dbReference>
<dbReference type="Pfam" id="PF13639">
    <property type="entry name" value="zf-RING_2"/>
    <property type="match status" value="1"/>
</dbReference>
<accession>A0A8T0CYC2</accession>
<dbReference type="GO" id="GO:0005654">
    <property type="term" value="C:nucleoplasm"/>
    <property type="evidence" value="ECO:0007669"/>
    <property type="project" value="TreeGrafter"/>
</dbReference>
<dbReference type="GO" id="GO:0008270">
    <property type="term" value="F:zinc ion binding"/>
    <property type="evidence" value="ECO:0007669"/>
    <property type="project" value="UniProtKB-KW"/>
</dbReference>
<dbReference type="InterPro" id="IPR013783">
    <property type="entry name" value="Ig-like_fold"/>
</dbReference>
<dbReference type="SUPFAM" id="SSF57845">
    <property type="entry name" value="B-box zinc-binding domain"/>
    <property type="match status" value="1"/>
</dbReference>
<dbReference type="PROSITE" id="PS50194">
    <property type="entry name" value="FILAMIN_REPEAT"/>
    <property type="match status" value="1"/>
</dbReference>
<keyword evidence="11" id="KW-1185">Reference proteome</keyword>
<evidence type="ECO:0000256" key="2">
    <source>
        <dbReference type="ARBA" id="ARBA00022723"/>
    </source>
</evidence>
<feature type="domain" description="RING-type" evidence="9">
    <location>
        <begin position="23"/>
        <end position="70"/>
    </location>
</feature>
<comment type="caution">
    <text evidence="10">The sequence shown here is derived from an EMBL/GenBank/DDBJ whole genome shotgun (WGS) entry which is preliminary data.</text>
</comment>
<evidence type="ECO:0000313" key="10">
    <source>
        <dbReference type="EMBL" id="KAF8560650.1"/>
    </source>
</evidence>
<dbReference type="AlphaFoldDB" id="A0A8T0CYC2"/>
<evidence type="ECO:0000256" key="6">
    <source>
        <dbReference type="PROSITE-ProRule" id="PRU00087"/>
    </source>
</evidence>
<comment type="similarity">
    <text evidence="1">Belongs to the TRIM/RBCC family.</text>
</comment>
<evidence type="ECO:0000256" key="1">
    <source>
        <dbReference type="ARBA" id="ARBA00008518"/>
    </source>
</evidence>
<evidence type="ECO:0000256" key="4">
    <source>
        <dbReference type="ARBA" id="ARBA00022771"/>
    </source>
</evidence>
<dbReference type="InterPro" id="IPR017868">
    <property type="entry name" value="Filamin/ABP280_repeat-like"/>
</dbReference>
<dbReference type="Proteomes" id="UP000699462">
    <property type="component" value="Unassembled WGS sequence"/>
</dbReference>
<dbReference type="PANTHER" id="PTHR25462">
    <property type="entry name" value="BONUS, ISOFORM C-RELATED"/>
    <property type="match status" value="1"/>
</dbReference>
<feature type="repeat" description="Filamin" evidence="6">
    <location>
        <begin position="431"/>
        <end position="502"/>
    </location>
</feature>
<evidence type="ECO:0000256" key="3">
    <source>
        <dbReference type="ARBA" id="ARBA00022737"/>
    </source>
</evidence>
<protein>
    <recommendedName>
        <fullName evidence="9">RING-type domain-containing protein</fullName>
    </recommendedName>
</protein>
<dbReference type="InterPro" id="IPR015943">
    <property type="entry name" value="WD40/YVTN_repeat-like_dom_sf"/>
</dbReference>
<dbReference type="GO" id="GO:0061630">
    <property type="term" value="F:ubiquitin protein ligase activity"/>
    <property type="evidence" value="ECO:0007669"/>
    <property type="project" value="TreeGrafter"/>
</dbReference>
<dbReference type="SMART" id="SM00184">
    <property type="entry name" value="RING"/>
    <property type="match status" value="1"/>
</dbReference>
<dbReference type="SMART" id="SM00557">
    <property type="entry name" value="IG_FLMN"/>
    <property type="match status" value="1"/>
</dbReference>
<dbReference type="InterPro" id="IPR001841">
    <property type="entry name" value="Znf_RING"/>
</dbReference>